<accession>A0A5D6W4V3</accession>
<dbReference type="AlphaFoldDB" id="A0A5D6W4V3"/>
<dbReference type="EMBL" id="VTOY01000004">
    <property type="protein sequence ID" value="TYZ22926.1"/>
    <property type="molecule type" value="Genomic_DNA"/>
</dbReference>
<dbReference type="OrthoDB" id="1667259at2"/>
<reference evidence="1 2" key="1">
    <citation type="submission" date="2019-08" db="EMBL/GenBank/DDBJ databases">
        <title>Selenomonas sp. mPRGC5 and Selenomonas sp. mPRGC8 isolated from ruminal fluid of dairy goat (Capra hircus).</title>
        <authorList>
            <person name="Poothong S."/>
            <person name="Nuengjamnong C."/>
            <person name="Tanasupawat S."/>
        </authorList>
    </citation>
    <scope>NUCLEOTIDE SEQUENCE [LARGE SCALE GENOMIC DNA]</scope>
    <source>
        <strain evidence="2">mPRGC5</strain>
    </source>
</reference>
<organism evidence="1 2">
    <name type="scientific">Selenomonas ruminis</name>
    <dbReference type="NCBI Taxonomy" id="2593411"/>
    <lineage>
        <taxon>Bacteria</taxon>
        <taxon>Bacillati</taxon>
        <taxon>Bacillota</taxon>
        <taxon>Negativicutes</taxon>
        <taxon>Selenomonadales</taxon>
        <taxon>Selenomonadaceae</taxon>
        <taxon>Selenomonas</taxon>
    </lineage>
</organism>
<name>A0A5D6W4V3_9FIRM</name>
<evidence type="ECO:0000313" key="1">
    <source>
        <dbReference type="EMBL" id="TYZ22926.1"/>
    </source>
</evidence>
<comment type="caution">
    <text evidence="1">The sequence shown here is derived from an EMBL/GenBank/DDBJ whole genome shotgun (WGS) entry which is preliminary data.</text>
</comment>
<dbReference type="Proteomes" id="UP000323646">
    <property type="component" value="Unassembled WGS sequence"/>
</dbReference>
<proteinExistence type="predicted"/>
<protein>
    <recommendedName>
        <fullName evidence="3">CRISPR-associated protein</fullName>
    </recommendedName>
</protein>
<evidence type="ECO:0008006" key="3">
    <source>
        <dbReference type="Google" id="ProtNLM"/>
    </source>
</evidence>
<keyword evidence="2" id="KW-1185">Reference proteome</keyword>
<evidence type="ECO:0000313" key="2">
    <source>
        <dbReference type="Proteomes" id="UP000323646"/>
    </source>
</evidence>
<gene>
    <name evidence="1" type="ORF">FZ040_06825</name>
</gene>
<sequence length="242" mass="27647">MSLMAGFPLKCNEFLCNDSVNLFQLFEKEHIIMRKIFLSTVILNPINTKNPSKYCSRDLELADKPYLFPISYLVDANISADDEIVIITGMNQTDTPKENYKHLVAEVQQILDEHHAKGEFIVVDELDVNADRDYLDSLSFSTFMKEVADLIQDGDQIYADMTYGLKSYTLAMFIAMNYVVKACRNVEIKQMIYAQFYRGDNDAPSTIDIIDITTLFRINSIVNQATPGKKQEMDQLLSFMIG</sequence>